<feature type="compositionally biased region" description="Basic residues" evidence="1">
    <location>
        <begin position="83"/>
        <end position="99"/>
    </location>
</feature>
<reference evidence="2 3" key="1">
    <citation type="submission" date="2016-05" db="EMBL/GenBank/DDBJ databases">
        <title>A degradative enzymes factory behind the ericoid mycorrhizal symbiosis.</title>
        <authorList>
            <consortium name="DOE Joint Genome Institute"/>
            <person name="Martino E."/>
            <person name="Morin E."/>
            <person name="Grelet G."/>
            <person name="Kuo A."/>
            <person name="Kohler A."/>
            <person name="Daghino S."/>
            <person name="Barry K."/>
            <person name="Choi C."/>
            <person name="Cichocki N."/>
            <person name="Clum A."/>
            <person name="Copeland A."/>
            <person name="Hainaut M."/>
            <person name="Haridas S."/>
            <person name="Labutti K."/>
            <person name="Lindquist E."/>
            <person name="Lipzen A."/>
            <person name="Khouja H.-R."/>
            <person name="Murat C."/>
            <person name="Ohm R."/>
            <person name="Olson A."/>
            <person name="Spatafora J."/>
            <person name="Veneault-Fourrey C."/>
            <person name="Henrissat B."/>
            <person name="Grigoriev I."/>
            <person name="Martin F."/>
            <person name="Perotto S."/>
        </authorList>
    </citation>
    <scope>NUCLEOTIDE SEQUENCE [LARGE SCALE GENOMIC DNA]</scope>
    <source>
        <strain evidence="2 3">UAMH 7357</strain>
    </source>
</reference>
<feature type="region of interest" description="Disordered" evidence="1">
    <location>
        <begin position="36"/>
        <end position="99"/>
    </location>
</feature>
<keyword evidence="3" id="KW-1185">Reference proteome</keyword>
<dbReference type="AlphaFoldDB" id="A0A2J6PX86"/>
<sequence length="99" mass="10760">MQSEDRPPPFSFGKPSTSPTALKRVIYTWTFTCGIPLPKQRTPPTCPPQYSGSKQANETNPPPRNASSASIRVYQAKATPRVAARKRGSCSKARGGRKA</sequence>
<name>A0A2J6PX86_9HELO</name>
<proteinExistence type="predicted"/>
<accession>A0A2J6PX86</accession>
<evidence type="ECO:0000313" key="2">
    <source>
        <dbReference type="EMBL" id="PMD18617.1"/>
    </source>
</evidence>
<gene>
    <name evidence="2" type="ORF">NA56DRAFT_647805</name>
</gene>
<feature type="compositionally biased region" description="Polar residues" evidence="1">
    <location>
        <begin position="48"/>
        <end position="70"/>
    </location>
</feature>
<dbReference type="EMBL" id="KZ613493">
    <property type="protein sequence ID" value="PMD18617.1"/>
    <property type="molecule type" value="Genomic_DNA"/>
</dbReference>
<evidence type="ECO:0000313" key="3">
    <source>
        <dbReference type="Proteomes" id="UP000235672"/>
    </source>
</evidence>
<protein>
    <submittedName>
        <fullName evidence="2">Uncharacterized protein</fullName>
    </submittedName>
</protein>
<evidence type="ECO:0000256" key="1">
    <source>
        <dbReference type="SAM" id="MobiDB-lite"/>
    </source>
</evidence>
<organism evidence="2 3">
    <name type="scientific">Hyaloscypha hepaticicola</name>
    <dbReference type="NCBI Taxonomy" id="2082293"/>
    <lineage>
        <taxon>Eukaryota</taxon>
        <taxon>Fungi</taxon>
        <taxon>Dikarya</taxon>
        <taxon>Ascomycota</taxon>
        <taxon>Pezizomycotina</taxon>
        <taxon>Leotiomycetes</taxon>
        <taxon>Helotiales</taxon>
        <taxon>Hyaloscyphaceae</taxon>
        <taxon>Hyaloscypha</taxon>
    </lineage>
</organism>
<dbReference type="Proteomes" id="UP000235672">
    <property type="component" value="Unassembled WGS sequence"/>
</dbReference>